<dbReference type="InterPro" id="IPR058625">
    <property type="entry name" value="MdtA-like_BSH"/>
</dbReference>
<protein>
    <submittedName>
        <fullName evidence="8">Membrane fusion protein (Multidrug efflux system)</fullName>
    </submittedName>
</protein>
<dbReference type="GO" id="GO:0015562">
    <property type="term" value="F:efflux transmembrane transporter activity"/>
    <property type="evidence" value="ECO:0007669"/>
    <property type="project" value="TreeGrafter"/>
</dbReference>
<dbReference type="PANTHER" id="PTHR30469:SF11">
    <property type="entry name" value="BLL4320 PROTEIN"/>
    <property type="match status" value="1"/>
</dbReference>
<comment type="caution">
    <text evidence="8">The sequence shown here is derived from an EMBL/GenBank/DDBJ whole genome shotgun (WGS) entry which is preliminary data.</text>
</comment>
<dbReference type="Pfam" id="PF25954">
    <property type="entry name" value="Beta-barrel_RND_2"/>
    <property type="match status" value="1"/>
</dbReference>
<dbReference type="Proteomes" id="UP000273643">
    <property type="component" value="Unassembled WGS sequence"/>
</dbReference>
<dbReference type="Gene3D" id="1.10.287.470">
    <property type="entry name" value="Helix hairpin bin"/>
    <property type="match status" value="1"/>
</dbReference>
<dbReference type="EMBL" id="RJUK01000001">
    <property type="protein sequence ID" value="ROQ20188.1"/>
    <property type="molecule type" value="Genomic_DNA"/>
</dbReference>
<dbReference type="Gene3D" id="2.40.50.100">
    <property type="match status" value="1"/>
</dbReference>
<reference evidence="8 9" key="1">
    <citation type="submission" date="2018-11" db="EMBL/GenBank/DDBJ databases">
        <title>Genomic Encyclopedia of Type Strains, Phase IV (KMG-IV): sequencing the most valuable type-strain genomes for metagenomic binning, comparative biology and taxonomic classification.</title>
        <authorList>
            <person name="Goeker M."/>
        </authorList>
    </citation>
    <scope>NUCLEOTIDE SEQUENCE [LARGE SCALE GENOMIC DNA]</scope>
    <source>
        <strain evidence="8 9">DSM 16974</strain>
    </source>
</reference>
<comment type="subcellular location">
    <subcellularLocation>
        <location evidence="1">Cell envelope</location>
    </subcellularLocation>
</comment>
<dbReference type="Gene3D" id="2.40.30.170">
    <property type="match status" value="1"/>
</dbReference>
<evidence type="ECO:0000313" key="8">
    <source>
        <dbReference type="EMBL" id="ROQ20188.1"/>
    </source>
</evidence>
<dbReference type="InterPro" id="IPR058792">
    <property type="entry name" value="Beta-barrel_RND_2"/>
</dbReference>
<evidence type="ECO:0000256" key="3">
    <source>
        <dbReference type="ARBA" id="ARBA00022448"/>
    </source>
</evidence>
<evidence type="ECO:0000256" key="2">
    <source>
        <dbReference type="ARBA" id="ARBA00009477"/>
    </source>
</evidence>
<evidence type="ECO:0000313" key="9">
    <source>
        <dbReference type="Proteomes" id="UP000273643"/>
    </source>
</evidence>
<dbReference type="AlphaFoldDB" id="A0A3N1NY09"/>
<dbReference type="GO" id="GO:1990281">
    <property type="term" value="C:efflux pump complex"/>
    <property type="evidence" value="ECO:0007669"/>
    <property type="project" value="TreeGrafter"/>
</dbReference>
<dbReference type="FunFam" id="2.40.30.170:FF:000010">
    <property type="entry name" value="Efflux RND transporter periplasmic adaptor subunit"/>
    <property type="match status" value="1"/>
</dbReference>
<proteinExistence type="inferred from homology"/>
<dbReference type="InterPro" id="IPR006143">
    <property type="entry name" value="RND_pump_MFP"/>
</dbReference>
<feature type="region of interest" description="Disordered" evidence="4">
    <location>
        <begin position="134"/>
        <end position="154"/>
    </location>
</feature>
<dbReference type="Pfam" id="PF25967">
    <property type="entry name" value="RND-MFP_C"/>
    <property type="match status" value="1"/>
</dbReference>
<comment type="similarity">
    <text evidence="2">Belongs to the membrane fusion protein (MFP) (TC 8.A.1) family.</text>
</comment>
<evidence type="ECO:0000256" key="1">
    <source>
        <dbReference type="ARBA" id="ARBA00004196"/>
    </source>
</evidence>
<evidence type="ECO:0000259" key="7">
    <source>
        <dbReference type="Pfam" id="PF25967"/>
    </source>
</evidence>
<evidence type="ECO:0000259" key="6">
    <source>
        <dbReference type="Pfam" id="PF25954"/>
    </source>
</evidence>
<organism evidence="8 9">
    <name type="scientific">Marinimicrobium koreense</name>
    <dbReference type="NCBI Taxonomy" id="306545"/>
    <lineage>
        <taxon>Bacteria</taxon>
        <taxon>Pseudomonadati</taxon>
        <taxon>Pseudomonadota</taxon>
        <taxon>Gammaproteobacteria</taxon>
        <taxon>Cellvibrionales</taxon>
        <taxon>Cellvibrionaceae</taxon>
        <taxon>Marinimicrobium</taxon>
    </lineage>
</organism>
<evidence type="ECO:0000259" key="5">
    <source>
        <dbReference type="Pfam" id="PF25917"/>
    </source>
</evidence>
<feature type="domain" description="CusB-like beta-barrel" evidence="6">
    <location>
        <begin position="200"/>
        <end position="274"/>
    </location>
</feature>
<dbReference type="Gene3D" id="2.40.420.20">
    <property type="match status" value="1"/>
</dbReference>
<gene>
    <name evidence="8" type="ORF">EDC38_0787</name>
</gene>
<dbReference type="PANTHER" id="PTHR30469">
    <property type="entry name" value="MULTIDRUG RESISTANCE PROTEIN MDTA"/>
    <property type="match status" value="1"/>
</dbReference>
<dbReference type="RefSeq" id="WP_024460206.1">
    <property type="nucleotide sequence ID" value="NZ_RJUK01000001.1"/>
</dbReference>
<dbReference type="OrthoDB" id="9806939at2"/>
<dbReference type="NCBIfam" id="TIGR01730">
    <property type="entry name" value="RND_mfp"/>
    <property type="match status" value="1"/>
</dbReference>
<name>A0A3N1NY09_9GAMM</name>
<dbReference type="SUPFAM" id="SSF111369">
    <property type="entry name" value="HlyD-like secretion proteins"/>
    <property type="match status" value="1"/>
</dbReference>
<feature type="domain" description="Multidrug resistance protein MdtA-like barrel-sandwich hybrid" evidence="5">
    <location>
        <begin position="70"/>
        <end position="192"/>
    </location>
</feature>
<keyword evidence="3" id="KW-0813">Transport</keyword>
<sequence>MTKRMIIMLVAVSIAFGLIFGWKAFGNYMMGQYFANMPEQAIATTASEVEALTWSRSTTAVGSFRAVNGAQLTTEVGGIVTEVHFENGEPVEEGQLLVSLDTETDRAELKRLEAAERLASLDLQRYQRLFEEGNSSESELQRRQSEAQQAQASLEAQKARIRQKMIRAPFAGLSGIRQVNVGQYVSAGSPVVAVQALDPIYLQFTLPARELATVSVQQPVSVRVDAYSNDTFTGEVTAIEPSINEATRSFTVQATLENPEQKLRPGMFGRVSLTMGEPREVKVLPQTAVQFDPYGNSVYVVYSDEEDKTRVKRRFIKTGEQRGDLVEVVDGLAVGEQIATSGLLKLSNNALVNINDDPALQPSSEQSPDTVNE</sequence>
<feature type="domain" description="Multidrug resistance protein MdtA-like C-terminal permuted SH3" evidence="7">
    <location>
        <begin position="283"/>
        <end position="343"/>
    </location>
</feature>
<evidence type="ECO:0000256" key="4">
    <source>
        <dbReference type="SAM" id="MobiDB-lite"/>
    </source>
</evidence>
<accession>A0A3N1NY09</accession>
<keyword evidence="9" id="KW-1185">Reference proteome</keyword>
<dbReference type="InterPro" id="IPR058627">
    <property type="entry name" value="MdtA-like_C"/>
</dbReference>
<dbReference type="Pfam" id="PF25917">
    <property type="entry name" value="BSH_RND"/>
    <property type="match status" value="1"/>
</dbReference>